<evidence type="ECO:0000313" key="2">
    <source>
        <dbReference type="Proteomes" id="UP000266673"/>
    </source>
</evidence>
<sequence>MSNSKILPASDLQVFSGCFVQVSPIHVVHSQPISSSVISPTSSSQVSSICFIRSQPISNSGLSASSSQVSSMCFAHSNSQDSASPMHLIHPQSGSQVSLIYPIQQEYTFEMLATDNIENSALINSGISDMNKDSDINENLNLNKNSVMNEDSNMNEDQNIEFNNQEKLEIVPIQYS</sequence>
<reference evidence="1 2" key="1">
    <citation type="submission" date="2018-06" db="EMBL/GenBank/DDBJ databases">
        <title>Comparative genomics reveals the genomic features of Rhizophagus irregularis, R. cerebriforme, R. diaphanum and Gigaspora rosea, and their symbiotic lifestyle signature.</title>
        <authorList>
            <person name="Morin E."/>
            <person name="San Clemente H."/>
            <person name="Chen E.C.H."/>
            <person name="De La Providencia I."/>
            <person name="Hainaut M."/>
            <person name="Kuo A."/>
            <person name="Kohler A."/>
            <person name="Murat C."/>
            <person name="Tang N."/>
            <person name="Roy S."/>
            <person name="Loubradou J."/>
            <person name="Henrissat B."/>
            <person name="Grigoriev I.V."/>
            <person name="Corradi N."/>
            <person name="Roux C."/>
            <person name="Martin F.M."/>
        </authorList>
    </citation>
    <scope>NUCLEOTIDE SEQUENCE [LARGE SCALE GENOMIC DNA]</scope>
    <source>
        <strain evidence="1 2">DAOM 194757</strain>
    </source>
</reference>
<comment type="caution">
    <text evidence="1">The sequence shown here is derived from an EMBL/GenBank/DDBJ whole genome shotgun (WGS) entry which is preliminary data.</text>
</comment>
<protein>
    <submittedName>
        <fullName evidence="1">Uncharacterized protein</fullName>
    </submittedName>
</protein>
<keyword evidence="2" id="KW-1185">Reference proteome</keyword>
<accession>A0A397W1J5</accession>
<dbReference type="Proteomes" id="UP000266673">
    <property type="component" value="Unassembled WGS sequence"/>
</dbReference>
<dbReference type="AlphaFoldDB" id="A0A397W1J5"/>
<organism evidence="1 2">
    <name type="scientific">Gigaspora rosea</name>
    <dbReference type="NCBI Taxonomy" id="44941"/>
    <lineage>
        <taxon>Eukaryota</taxon>
        <taxon>Fungi</taxon>
        <taxon>Fungi incertae sedis</taxon>
        <taxon>Mucoromycota</taxon>
        <taxon>Glomeromycotina</taxon>
        <taxon>Glomeromycetes</taxon>
        <taxon>Diversisporales</taxon>
        <taxon>Gigasporaceae</taxon>
        <taxon>Gigaspora</taxon>
    </lineage>
</organism>
<dbReference type="EMBL" id="QKWP01000184">
    <property type="protein sequence ID" value="RIB25206.1"/>
    <property type="molecule type" value="Genomic_DNA"/>
</dbReference>
<proteinExistence type="predicted"/>
<evidence type="ECO:0000313" key="1">
    <source>
        <dbReference type="EMBL" id="RIB25206.1"/>
    </source>
</evidence>
<gene>
    <name evidence="1" type="ORF">C2G38_2166577</name>
</gene>
<name>A0A397W1J5_9GLOM</name>
<dbReference type="OrthoDB" id="2486184at2759"/>